<dbReference type="InterPro" id="IPR039355">
    <property type="entry name" value="Transcription_factor_GATA"/>
</dbReference>
<keyword evidence="11" id="KW-1185">Reference proteome</keyword>
<evidence type="ECO:0000313" key="10">
    <source>
        <dbReference type="EMBL" id="CAH2209500.1"/>
    </source>
</evidence>
<dbReference type="OrthoDB" id="2162994at2759"/>
<evidence type="ECO:0000256" key="6">
    <source>
        <dbReference type="ARBA" id="ARBA00023163"/>
    </source>
</evidence>
<keyword evidence="5" id="KW-0805">Transcription regulation</keyword>
<evidence type="ECO:0000256" key="5">
    <source>
        <dbReference type="ARBA" id="ARBA00023015"/>
    </source>
</evidence>
<name>A0A8S4QKH8_9NEOP</name>
<feature type="domain" description="GATA-type" evidence="9">
    <location>
        <begin position="59"/>
        <end position="88"/>
    </location>
</feature>
<dbReference type="PANTHER" id="PTHR10071:SF281">
    <property type="entry name" value="BOX A-BINDING FACTOR-RELATED"/>
    <property type="match status" value="1"/>
</dbReference>
<dbReference type="Proteomes" id="UP000838756">
    <property type="component" value="Unassembled WGS sequence"/>
</dbReference>
<accession>A0A8S4QKH8</accession>
<sequence>MREEEVERSLDADTYHVQETLNVRDVGVQTELDTRECGAYARRSRSVTRVVAAVETEFFTTGRECVNCGAIHTPLWRRDGTGHYLCNA</sequence>
<dbReference type="InterPro" id="IPR000679">
    <property type="entry name" value="Znf_GATA"/>
</dbReference>
<evidence type="ECO:0000256" key="3">
    <source>
        <dbReference type="ARBA" id="ARBA00022771"/>
    </source>
</evidence>
<evidence type="ECO:0000256" key="7">
    <source>
        <dbReference type="ARBA" id="ARBA00023242"/>
    </source>
</evidence>
<keyword evidence="3 8" id="KW-0863">Zinc-finger</keyword>
<dbReference type="GO" id="GO:0000978">
    <property type="term" value="F:RNA polymerase II cis-regulatory region sequence-specific DNA binding"/>
    <property type="evidence" value="ECO:0007669"/>
    <property type="project" value="TreeGrafter"/>
</dbReference>
<feature type="non-terminal residue" evidence="10">
    <location>
        <position position="1"/>
    </location>
</feature>
<comment type="subcellular location">
    <subcellularLocation>
        <location evidence="1">Nucleus</location>
    </subcellularLocation>
</comment>
<dbReference type="PANTHER" id="PTHR10071">
    <property type="entry name" value="TRANSCRIPTION FACTOR GATA FAMILY MEMBER"/>
    <property type="match status" value="1"/>
</dbReference>
<keyword evidence="4" id="KW-0862">Zinc</keyword>
<proteinExistence type="predicted"/>
<evidence type="ECO:0000259" key="9">
    <source>
        <dbReference type="PROSITE" id="PS50114"/>
    </source>
</evidence>
<dbReference type="EMBL" id="CAKXAJ010006084">
    <property type="protein sequence ID" value="CAH2209500.1"/>
    <property type="molecule type" value="Genomic_DNA"/>
</dbReference>
<evidence type="ECO:0000256" key="1">
    <source>
        <dbReference type="ARBA" id="ARBA00004123"/>
    </source>
</evidence>
<dbReference type="GO" id="GO:0008270">
    <property type="term" value="F:zinc ion binding"/>
    <property type="evidence" value="ECO:0007669"/>
    <property type="project" value="UniProtKB-KW"/>
</dbReference>
<dbReference type="Gene3D" id="3.30.50.10">
    <property type="entry name" value="Erythroid Transcription Factor GATA-1, subunit A"/>
    <property type="match status" value="1"/>
</dbReference>
<dbReference type="CDD" id="cd00202">
    <property type="entry name" value="ZnF_GATA"/>
    <property type="match status" value="1"/>
</dbReference>
<dbReference type="InterPro" id="IPR013088">
    <property type="entry name" value="Znf_NHR/GATA"/>
</dbReference>
<reference evidence="10" key="1">
    <citation type="submission" date="2022-03" db="EMBL/GenBank/DDBJ databases">
        <authorList>
            <person name="Lindestad O."/>
        </authorList>
    </citation>
    <scope>NUCLEOTIDE SEQUENCE</scope>
</reference>
<dbReference type="GO" id="GO:0000122">
    <property type="term" value="P:negative regulation of transcription by RNA polymerase II"/>
    <property type="evidence" value="ECO:0007669"/>
    <property type="project" value="TreeGrafter"/>
</dbReference>
<dbReference type="Pfam" id="PF00320">
    <property type="entry name" value="GATA"/>
    <property type="match status" value="1"/>
</dbReference>
<keyword evidence="7" id="KW-0539">Nucleus</keyword>
<dbReference type="GO" id="GO:0045944">
    <property type="term" value="P:positive regulation of transcription by RNA polymerase II"/>
    <property type="evidence" value="ECO:0007669"/>
    <property type="project" value="TreeGrafter"/>
</dbReference>
<dbReference type="AlphaFoldDB" id="A0A8S4QKH8"/>
<dbReference type="GO" id="GO:0000981">
    <property type="term" value="F:DNA-binding transcription factor activity, RNA polymerase II-specific"/>
    <property type="evidence" value="ECO:0007669"/>
    <property type="project" value="TreeGrafter"/>
</dbReference>
<keyword evidence="6" id="KW-0804">Transcription</keyword>
<evidence type="ECO:0000256" key="2">
    <source>
        <dbReference type="ARBA" id="ARBA00022723"/>
    </source>
</evidence>
<evidence type="ECO:0000256" key="8">
    <source>
        <dbReference type="PROSITE-ProRule" id="PRU00094"/>
    </source>
</evidence>
<evidence type="ECO:0000256" key="4">
    <source>
        <dbReference type="ARBA" id="ARBA00022833"/>
    </source>
</evidence>
<keyword evidence="2" id="KW-0479">Metal-binding</keyword>
<dbReference type="GO" id="GO:0045165">
    <property type="term" value="P:cell fate commitment"/>
    <property type="evidence" value="ECO:0007669"/>
    <property type="project" value="TreeGrafter"/>
</dbReference>
<evidence type="ECO:0000313" key="11">
    <source>
        <dbReference type="Proteomes" id="UP000838756"/>
    </source>
</evidence>
<dbReference type="SUPFAM" id="SSF57716">
    <property type="entry name" value="Glucocorticoid receptor-like (DNA-binding domain)"/>
    <property type="match status" value="1"/>
</dbReference>
<dbReference type="PRINTS" id="PR00619">
    <property type="entry name" value="GATAZNFINGER"/>
</dbReference>
<dbReference type="PROSITE" id="PS50114">
    <property type="entry name" value="GATA_ZN_FINGER_2"/>
    <property type="match status" value="1"/>
</dbReference>
<protein>
    <submittedName>
        <fullName evidence="10">Jg2165 protein</fullName>
    </submittedName>
</protein>
<comment type="caution">
    <text evidence="10">The sequence shown here is derived from an EMBL/GenBank/DDBJ whole genome shotgun (WGS) entry which is preliminary data.</text>
</comment>
<organism evidence="10 11">
    <name type="scientific">Pararge aegeria aegeria</name>
    <dbReference type="NCBI Taxonomy" id="348720"/>
    <lineage>
        <taxon>Eukaryota</taxon>
        <taxon>Metazoa</taxon>
        <taxon>Ecdysozoa</taxon>
        <taxon>Arthropoda</taxon>
        <taxon>Hexapoda</taxon>
        <taxon>Insecta</taxon>
        <taxon>Pterygota</taxon>
        <taxon>Neoptera</taxon>
        <taxon>Endopterygota</taxon>
        <taxon>Lepidoptera</taxon>
        <taxon>Glossata</taxon>
        <taxon>Ditrysia</taxon>
        <taxon>Papilionoidea</taxon>
        <taxon>Nymphalidae</taxon>
        <taxon>Satyrinae</taxon>
        <taxon>Satyrini</taxon>
        <taxon>Parargina</taxon>
        <taxon>Pararge</taxon>
    </lineage>
</organism>
<dbReference type="GO" id="GO:0005634">
    <property type="term" value="C:nucleus"/>
    <property type="evidence" value="ECO:0007669"/>
    <property type="project" value="UniProtKB-SubCell"/>
</dbReference>
<gene>
    <name evidence="10" type="primary">jg2165</name>
    <name evidence="10" type="ORF">PAEG_LOCUS1898</name>
</gene>